<feature type="region of interest" description="Disordered" evidence="5">
    <location>
        <begin position="1126"/>
        <end position="1360"/>
    </location>
</feature>
<keyword evidence="3" id="KW-1015">Disulfide bond</keyword>
<reference evidence="8 9" key="2">
    <citation type="submission" date="2018-11" db="EMBL/GenBank/DDBJ databases">
        <authorList>
            <consortium name="Pathogen Informatics"/>
        </authorList>
    </citation>
    <scope>NUCLEOTIDE SEQUENCE [LARGE SCALE GENOMIC DNA]</scope>
    <source>
        <strain evidence="8 9">Egypt</strain>
    </source>
</reference>
<feature type="region of interest" description="Disordered" evidence="5">
    <location>
        <begin position="1007"/>
        <end position="1042"/>
    </location>
</feature>
<evidence type="ECO:0000259" key="7">
    <source>
        <dbReference type="PROSITE" id="PS51004"/>
    </source>
</evidence>
<evidence type="ECO:0000313" key="10">
    <source>
        <dbReference type="WBParaSite" id="ECPE_0000405601-mRNA-1"/>
    </source>
</evidence>
<dbReference type="OrthoDB" id="6258003at2759"/>
<name>A0A183AAR4_9TREM</name>
<feature type="domain" description="Sema" evidence="7">
    <location>
        <begin position="1"/>
        <end position="463"/>
    </location>
</feature>
<reference evidence="10" key="1">
    <citation type="submission" date="2016-06" db="UniProtKB">
        <authorList>
            <consortium name="WormBaseParasite"/>
        </authorList>
    </citation>
    <scope>IDENTIFICATION</scope>
</reference>
<keyword evidence="1" id="KW-0677">Repeat</keyword>
<dbReference type="InterPro" id="IPR001627">
    <property type="entry name" value="Semap_dom"/>
</dbReference>
<evidence type="ECO:0000313" key="8">
    <source>
        <dbReference type="EMBL" id="VDP71464.1"/>
    </source>
</evidence>
<feature type="compositionally biased region" description="Basic and acidic residues" evidence="5">
    <location>
        <begin position="1205"/>
        <end position="1217"/>
    </location>
</feature>
<dbReference type="InterPro" id="IPR000884">
    <property type="entry name" value="TSP1_rpt"/>
</dbReference>
<gene>
    <name evidence="8" type="ORF">ECPE_LOCUS4049</name>
</gene>
<dbReference type="PANTHER" id="PTHR22906">
    <property type="entry name" value="PROPERDIN"/>
    <property type="match status" value="1"/>
</dbReference>
<keyword evidence="9" id="KW-1185">Reference proteome</keyword>
<feature type="transmembrane region" description="Helical" evidence="6">
    <location>
        <begin position="962"/>
        <end position="985"/>
    </location>
</feature>
<keyword evidence="2" id="KW-0524">Neurogenesis</keyword>
<evidence type="ECO:0000256" key="1">
    <source>
        <dbReference type="ARBA" id="ARBA00022737"/>
    </source>
</evidence>
<dbReference type="PROSITE" id="PS51004">
    <property type="entry name" value="SEMA"/>
    <property type="match status" value="1"/>
</dbReference>
<organism evidence="10">
    <name type="scientific">Echinostoma caproni</name>
    <dbReference type="NCBI Taxonomy" id="27848"/>
    <lineage>
        <taxon>Eukaryota</taxon>
        <taxon>Metazoa</taxon>
        <taxon>Spiralia</taxon>
        <taxon>Lophotrochozoa</taxon>
        <taxon>Platyhelminthes</taxon>
        <taxon>Trematoda</taxon>
        <taxon>Digenea</taxon>
        <taxon>Plagiorchiida</taxon>
        <taxon>Echinostomata</taxon>
        <taxon>Echinostomatoidea</taxon>
        <taxon>Echinostomatidae</taxon>
        <taxon>Echinostoma</taxon>
    </lineage>
</organism>
<proteinExistence type="predicted"/>
<sequence length="1360" mass="151105">MEQAPCEEQAAFNLLSKTRDGQNLWYCYIYQTSYMKNTIIPNVDSARCEIPSPMTLEPSARLVQWENSVYSSLDLRKPGVYLMANDGFLYTSGWFHGALHIHRVLLPNFNGLPNWDQFLTTPDSPDFIREPATFIAVFETNEEVYFLFRESQLQSCPLKVLNRPSEQPAFPVKTAPLSDSEGTDRKHGSTVTRLARVCKGDRGGYVYVNEGEFVTFAKATVECTLRKPVSNRSTTNGAGVVSALPDEEYTYTHAEAGLWDPIDEQLYITFGTPSGHPRGVALCIYTKQSIVEAFESDLLSSNLADDSNPTKTIPNNFPNICSRFSSNTLSEMELDQGRRLPRGHLLRAKSIQPIGNGPILVRPKPGQPTHNTDPRVWKHMAVDHVASTKILYLATDVYVERYRIIINEGRNSVDQVQACFIDRFQVGDGDPNQESITGLHLLKRFPASEFYILSTKHVIRLSVTGLKCSRHASRVECLSPHNPYCVWDSAVELCETATFVVPTNRHSDSSVSVSRKESAIWSEQTDATGCDRQAFEEEEEEARSSKDWQQLLNQVNLTEHERFDAPLPCAQLTTDSNADGSAQQNLTCWCRPCTNCGESKRSSLEIVNCTIGIRTRTRQCDSPGPVLIPMPDGSISLRSCESDGADSTQSPNQEIQLEQCVLRPVCGQTKVVNTKWTGWFQPPTKHAADDSTNIVNAHLRQRLRFTCQAPNATTRDLRIGRVHFMEHRCAPWNGICTPVTDKDQWSSTDLDEPSLDTAGSSSSSFGSSPSSALGHWSSWGPWTPCNQACVPPVSVTATANHRVIPVTPYSAPLYLHGGIQSRRRTCLFASVYDCPGGPSQANESRACPPVPACHTDWSCWSDWSTCQARPATNGDSMLIYPVASSGKAQCEWKTDGIRKRVRQCVLGQSDWLANRPPACSGPMDETESCPRLVGQGTPVCPPAGTSVSFTEERHSRFTILQLLLIGSLAFLIAAFLVALILIILYCTCCSPTDAGRKAIHRHSNVYDQAEGSGSETQFDEPASSKHYHSRDAGPLNVTGPPQPLLTLPTSVKADIMDSRLNRTHFGRTNPPQAVYDSVASQDLPTSFSLTENPFHMVPSPYTHAQSPTHPIPRDSLDRAYWSLPRRERTTPHFTPERSKPDDYVGTDHFNSYPRRSRTFDSRNFDDFVSTSYGNRPIKSSHPGPGRQPEARGSAELGPRYNQKKYGNDREYSTDSRHTKSRTRRSTDRSSDNSHRLNRNEEPRIDPMRPLYPEDGDSFSCRTSNNSSRSDESRPSNAAGVPPSMPLLPVRYPPGGSRTSERSRSATGASIDSSMDWGPDTSSGRSEIYSICFERPQNPHLRDPSSQGPSPTERGRSAHNT</sequence>
<dbReference type="PANTHER" id="PTHR22906:SF21">
    <property type="entry name" value="SEMA DOMAIN-CONTAINING PROTEIN"/>
    <property type="match status" value="1"/>
</dbReference>
<evidence type="ECO:0000256" key="3">
    <source>
        <dbReference type="ARBA" id="ARBA00023157"/>
    </source>
</evidence>
<dbReference type="PROSITE" id="PS50092">
    <property type="entry name" value="TSP1"/>
    <property type="match status" value="2"/>
</dbReference>
<feature type="compositionally biased region" description="Basic and acidic residues" evidence="5">
    <location>
        <begin position="1224"/>
        <end position="1246"/>
    </location>
</feature>
<dbReference type="Gene3D" id="2.130.10.10">
    <property type="entry name" value="YVTN repeat-like/Quinoprotein amine dehydrogenase"/>
    <property type="match status" value="1"/>
</dbReference>
<protein>
    <submittedName>
        <fullName evidence="10">Sema domain-containing protein</fullName>
    </submittedName>
</protein>
<accession>A0A183AAR4</accession>
<evidence type="ECO:0000256" key="5">
    <source>
        <dbReference type="SAM" id="MobiDB-lite"/>
    </source>
</evidence>
<dbReference type="SMART" id="SM00630">
    <property type="entry name" value="Sema"/>
    <property type="match status" value="1"/>
</dbReference>
<evidence type="ECO:0000256" key="4">
    <source>
        <dbReference type="PROSITE-ProRule" id="PRU00352"/>
    </source>
</evidence>
<comment type="caution">
    <text evidence="4">Lacks conserved residue(s) required for the propagation of feature annotation.</text>
</comment>
<dbReference type="GO" id="GO:0007399">
    <property type="term" value="P:nervous system development"/>
    <property type="evidence" value="ECO:0007669"/>
    <property type="project" value="UniProtKB-KW"/>
</dbReference>
<dbReference type="InterPro" id="IPR036383">
    <property type="entry name" value="TSP1_rpt_sf"/>
</dbReference>
<feature type="compositionally biased region" description="Basic and acidic residues" evidence="5">
    <location>
        <begin position="1126"/>
        <end position="1142"/>
    </location>
</feature>
<evidence type="ECO:0000256" key="2">
    <source>
        <dbReference type="ARBA" id="ARBA00022902"/>
    </source>
</evidence>
<dbReference type="SUPFAM" id="SSF103575">
    <property type="entry name" value="Plexin repeat"/>
    <property type="match status" value="1"/>
</dbReference>
<dbReference type="InterPro" id="IPR052065">
    <property type="entry name" value="Compl_asym_regulator"/>
</dbReference>
<dbReference type="WBParaSite" id="ECPE_0000405601-mRNA-1">
    <property type="protein sequence ID" value="ECPE_0000405601-mRNA-1"/>
    <property type="gene ID" value="ECPE_0000405601"/>
</dbReference>
<dbReference type="Gene3D" id="2.20.100.10">
    <property type="entry name" value="Thrombospondin type-1 (TSP1) repeat"/>
    <property type="match status" value="1"/>
</dbReference>
<dbReference type="InterPro" id="IPR036352">
    <property type="entry name" value="Semap_dom_sf"/>
</dbReference>
<dbReference type="SUPFAM" id="SSF101912">
    <property type="entry name" value="Sema domain"/>
    <property type="match status" value="1"/>
</dbReference>
<dbReference type="Proteomes" id="UP000272942">
    <property type="component" value="Unassembled WGS sequence"/>
</dbReference>
<keyword evidence="6" id="KW-0472">Membrane</keyword>
<evidence type="ECO:0000256" key="6">
    <source>
        <dbReference type="SAM" id="Phobius"/>
    </source>
</evidence>
<dbReference type="Pfam" id="PF01403">
    <property type="entry name" value="Sema"/>
    <property type="match status" value="1"/>
</dbReference>
<keyword evidence="6" id="KW-0812">Transmembrane</keyword>
<evidence type="ECO:0000313" key="9">
    <source>
        <dbReference type="Proteomes" id="UP000272942"/>
    </source>
</evidence>
<dbReference type="InterPro" id="IPR015943">
    <property type="entry name" value="WD40/YVTN_repeat-like_dom_sf"/>
</dbReference>
<dbReference type="EMBL" id="UZAN01040947">
    <property type="protein sequence ID" value="VDP71464.1"/>
    <property type="molecule type" value="Genomic_DNA"/>
</dbReference>
<keyword evidence="6" id="KW-1133">Transmembrane helix</keyword>
<feature type="region of interest" description="Disordered" evidence="5">
    <location>
        <begin position="744"/>
        <end position="766"/>
    </location>
</feature>